<dbReference type="EMBL" id="JZWI01000052">
    <property type="protein sequence ID" value="KLN52467.1"/>
    <property type="molecule type" value="Genomic_DNA"/>
</dbReference>
<comment type="caution">
    <text evidence="7">The sequence shown here is derived from an EMBL/GenBank/DDBJ whole genome shotgun (WGS) entry which is preliminary data.</text>
</comment>
<gene>
    <name evidence="7" type="ORF">VPARA_64060</name>
</gene>
<dbReference type="Pfam" id="PF02653">
    <property type="entry name" value="BPD_transp_2"/>
    <property type="match status" value="1"/>
</dbReference>
<dbReference type="PATRIC" id="fig|34073.19.peg.6596"/>
<keyword evidence="8" id="KW-1185">Reference proteome</keyword>
<dbReference type="Proteomes" id="UP000035170">
    <property type="component" value="Unassembled WGS sequence"/>
</dbReference>
<evidence type="ECO:0000313" key="7">
    <source>
        <dbReference type="EMBL" id="KLN52467.1"/>
    </source>
</evidence>
<proteinExistence type="predicted"/>
<dbReference type="InterPro" id="IPR001851">
    <property type="entry name" value="ABC_transp_permease"/>
</dbReference>
<sequence>MNAVSAPMTVTAPSRARPWMQLRGELVLMLVGLLAFVLFPQDLGLLTNMATMSIFALSLSLVLGQAGIATLGQAALYGSGAYVAGWTALHLTADPIVGLLLGGLGGGVIALLSGAVMLRSTKLTLVMLTIAVAQLLLELANWARWLTGGDDGLAGFNIGPLLGIWEFNFLSYTGYFYALGALVLVYFLLRNLVESPFGLTARAIRQDPGRVQALGGRVYLHLLAVYTVGGIVAGLAGALTAQTSKVANLFMLDFATSAGVVVMIVLGGTRRLSGAVLGTVAYMTIHHIASTLNPYHWLFFIGSMLIVVLIVLPEGLIGLVDRAVMYAKRPGRSGVAR</sequence>
<keyword evidence="5 6" id="KW-0472">Membrane</keyword>
<dbReference type="PANTHER" id="PTHR30482">
    <property type="entry name" value="HIGH-AFFINITY BRANCHED-CHAIN AMINO ACID TRANSPORT SYSTEM PERMEASE"/>
    <property type="match status" value="1"/>
</dbReference>
<dbReference type="CDD" id="cd06581">
    <property type="entry name" value="TM_PBP1_LivM_like"/>
    <property type="match status" value="1"/>
</dbReference>
<dbReference type="PANTHER" id="PTHR30482:SF17">
    <property type="entry name" value="ABC TRANSPORTER ATP-BINDING PROTEIN"/>
    <property type="match status" value="1"/>
</dbReference>
<accession>A0A0H2LVF6</accession>
<protein>
    <submittedName>
        <fullName evidence="7">Leucine/isoleucine/valine transporter permease subunit</fullName>
    </submittedName>
</protein>
<feature type="transmembrane region" description="Helical" evidence="6">
    <location>
        <begin position="125"/>
        <end position="143"/>
    </location>
</feature>
<evidence type="ECO:0000256" key="2">
    <source>
        <dbReference type="ARBA" id="ARBA00022475"/>
    </source>
</evidence>
<keyword evidence="2" id="KW-1003">Cell membrane</keyword>
<dbReference type="InterPro" id="IPR043428">
    <property type="entry name" value="LivM-like"/>
</dbReference>
<reference evidence="7 8" key="1">
    <citation type="submission" date="2015-03" db="EMBL/GenBank/DDBJ databases">
        <title>Genome sequence of Variovorax paradoxus TBEA6.</title>
        <authorList>
            <person name="Poehlein A."/>
            <person name="Schuldes J."/>
            <person name="Wuebbeler J.H."/>
            <person name="Hiessl S."/>
            <person name="Steinbuechel A."/>
            <person name="Daniel R."/>
        </authorList>
    </citation>
    <scope>NUCLEOTIDE SEQUENCE [LARGE SCALE GENOMIC DNA]</scope>
    <source>
        <strain evidence="7 8">TBEA6</strain>
    </source>
</reference>
<dbReference type="GO" id="GO:0005886">
    <property type="term" value="C:plasma membrane"/>
    <property type="evidence" value="ECO:0007669"/>
    <property type="project" value="UniProtKB-SubCell"/>
</dbReference>
<dbReference type="AlphaFoldDB" id="A0A0H2LVF6"/>
<keyword evidence="3 6" id="KW-0812">Transmembrane</keyword>
<feature type="transmembrane region" description="Helical" evidence="6">
    <location>
        <begin position="51"/>
        <end position="76"/>
    </location>
</feature>
<feature type="transmembrane region" description="Helical" evidence="6">
    <location>
        <begin position="295"/>
        <end position="320"/>
    </location>
</feature>
<keyword evidence="4 6" id="KW-1133">Transmembrane helix</keyword>
<feature type="transmembrane region" description="Helical" evidence="6">
    <location>
        <begin position="218"/>
        <end position="240"/>
    </location>
</feature>
<feature type="transmembrane region" description="Helical" evidence="6">
    <location>
        <begin position="246"/>
        <end position="265"/>
    </location>
</feature>
<dbReference type="GO" id="GO:0015658">
    <property type="term" value="F:branched-chain amino acid transmembrane transporter activity"/>
    <property type="evidence" value="ECO:0007669"/>
    <property type="project" value="InterPro"/>
</dbReference>
<feature type="transmembrane region" description="Helical" evidence="6">
    <location>
        <begin position="96"/>
        <end position="118"/>
    </location>
</feature>
<evidence type="ECO:0000256" key="1">
    <source>
        <dbReference type="ARBA" id="ARBA00004651"/>
    </source>
</evidence>
<name>A0A0H2LVF6_VARPD</name>
<evidence type="ECO:0000256" key="3">
    <source>
        <dbReference type="ARBA" id="ARBA00022692"/>
    </source>
</evidence>
<evidence type="ECO:0000256" key="5">
    <source>
        <dbReference type="ARBA" id="ARBA00023136"/>
    </source>
</evidence>
<dbReference type="RefSeq" id="WP_047787467.1">
    <property type="nucleotide sequence ID" value="NZ_JZWI01000052.1"/>
</dbReference>
<feature type="transmembrane region" description="Helical" evidence="6">
    <location>
        <begin position="20"/>
        <end position="39"/>
    </location>
</feature>
<evidence type="ECO:0000313" key="8">
    <source>
        <dbReference type="Proteomes" id="UP000035170"/>
    </source>
</evidence>
<feature type="transmembrane region" description="Helical" evidence="6">
    <location>
        <begin position="169"/>
        <end position="189"/>
    </location>
</feature>
<feature type="transmembrane region" description="Helical" evidence="6">
    <location>
        <begin position="272"/>
        <end position="289"/>
    </location>
</feature>
<evidence type="ECO:0000256" key="6">
    <source>
        <dbReference type="SAM" id="Phobius"/>
    </source>
</evidence>
<organism evidence="7 8">
    <name type="scientific">Variovorax paradoxus</name>
    <dbReference type="NCBI Taxonomy" id="34073"/>
    <lineage>
        <taxon>Bacteria</taxon>
        <taxon>Pseudomonadati</taxon>
        <taxon>Pseudomonadota</taxon>
        <taxon>Betaproteobacteria</taxon>
        <taxon>Burkholderiales</taxon>
        <taxon>Comamonadaceae</taxon>
        <taxon>Variovorax</taxon>
    </lineage>
</organism>
<comment type="subcellular location">
    <subcellularLocation>
        <location evidence="1">Cell membrane</location>
        <topology evidence="1">Multi-pass membrane protein</topology>
    </subcellularLocation>
</comment>
<evidence type="ECO:0000256" key="4">
    <source>
        <dbReference type="ARBA" id="ARBA00022989"/>
    </source>
</evidence>